<name>A0ABW4PUC4_9MICO</name>
<feature type="signal peptide" evidence="1">
    <location>
        <begin position="1"/>
        <end position="29"/>
    </location>
</feature>
<proteinExistence type="predicted"/>
<comment type="caution">
    <text evidence="2">The sequence shown here is derived from an EMBL/GenBank/DDBJ whole genome shotgun (WGS) entry which is preliminary data.</text>
</comment>
<keyword evidence="1" id="KW-0732">Signal</keyword>
<dbReference type="EMBL" id="JBHUFL010000001">
    <property type="protein sequence ID" value="MFD1833720.1"/>
    <property type="molecule type" value="Genomic_DNA"/>
</dbReference>
<gene>
    <name evidence="2" type="ORF">ACFSDA_01410</name>
</gene>
<evidence type="ECO:0000256" key="1">
    <source>
        <dbReference type="SAM" id="SignalP"/>
    </source>
</evidence>
<reference evidence="3" key="1">
    <citation type="journal article" date="2019" name="Int. J. Syst. Evol. Microbiol.">
        <title>The Global Catalogue of Microorganisms (GCM) 10K type strain sequencing project: providing services to taxonomists for standard genome sequencing and annotation.</title>
        <authorList>
            <consortium name="The Broad Institute Genomics Platform"/>
            <consortium name="The Broad Institute Genome Sequencing Center for Infectious Disease"/>
            <person name="Wu L."/>
            <person name="Ma J."/>
        </authorList>
    </citation>
    <scope>NUCLEOTIDE SEQUENCE [LARGE SCALE GENOMIC DNA]</scope>
    <source>
        <strain evidence="3">JCM 11650</strain>
    </source>
</reference>
<dbReference type="Gene3D" id="3.10.350.10">
    <property type="entry name" value="LysM domain"/>
    <property type="match status" value="1"/>
</dbReference>
<organism evidence="2 3">
    <name type="scientific">Brachybacterium rhamnosum</name>
    <dbReference type="NCBI Taxonomy" id="173361"/>
    <lineage>
        <taxon>Bacteria</taxon>
        <taxon>Bacillati</taxon>
        <taxon>Actinomycetota</taxon>
        <taxon>Actinomycetes</taxon>
        <taxon>Micrococcales</taxon>
        <taxon>Dermabacteraceae</taxon>
        <taxon>Brachybacterium</taxon>
    </lineage>
</organism>
<dbReference type="InterPro" id="IPR018392">
    <property type="entry name" value="LysM"/>
</dbReference>
<dbReference type="InterPro" id="IPR036779">
    <property type="entry name" value="LysM_dom_sf"/>
</dbReference>
<keyword evidence="3" id="KW-1185">Reference proteome</keyword>
<evidence type="ECO:0000313" key="2">
    <source>
        <dbReference type="EMBL" id="MFD1833720.1"/>
    </source>
</evidence>
<dbReference type="CDD" id="cd00118">
    <property type="entry name" value="LysM"/>
    <property type="match status" value="1"/>
</dbReference>
<accession>A0ABW4PUC4</accession>
<dbReference type="Proteomes" id="UP001597280">
    <property type="component" value="Unassembled WGS sequence"/>
</dbReference>
<evidence type="ECO:0000313" key="3">
    <source>
        <dbReference type="Proteomes" id="UP001597280"/>
    </source>
</evidence>
<sequence length="95" mass="9766">MLVTAIAFLLGLAVAALALLVLDVPSALAGDGADGERTVTVAAGDDLWSYADLYAPEGMSDADFVTEVRALNELPTPRLTQGQEIVLPAADPAGR</sequence>
<dbReference type="RefSeq" id="WP_259360380.1">
    <property type="nucleotide sequence ID" value="NZ_BAAAIS010000001.1"/>
</dbReference>
<protein>
    <submittedName>
        <fullName evidence="2">Peptidoglycan-binding protein LysM</fullName>
    </submittedName>
</protein>
<feature type="chain" id="PRO_5046440485" evidence="1">
    <location>
        <begin position="30"/>
        <end position="95"/>
    </location>
</feature>